<dbReference type="Gene3D" id="4.10.60.10">
    <property type="entry name" value="Zinc finger, CCHC-type"/>
    <property type="match status" value="1"/>
</dbReference>
<gene>
    <name evidence="5" type="ORF">B0H15DRAFT_781131</name>
</gene>
<proteinExistence type="predicted"/>
<dbReference type="Proteomes" id="UP001222325">
    <property type="component" value="Unassembled WGS sequence"/>
</dbReference>
<dbReference type="SMART" id="SM00343">
    <property type="entry name" value="ZnF_C2HC"/>
    <property type="match status" value="1"/>
</dbReference>
<dbReference type="EMBL" id="JARJCN010000028">
    <property type="protein sequence ID" value="KAJ7087640.1"/>
    <property type="molecule type" value="Genomic_DNA"/>
</dbReference>
<evidence type="ECO:0000313" key="6">
    <source>
        <dbReference type="Proteomes" id="UP001222325"/>
    </source>
</evidence>
<feature type="domain" description="CCHC-type" evidence="4">
    <location>
        <begin position="131"/>
        <end position="147"/>
    </location>
</feature>
<comment type="caution">
    <text evidence="5">The sequence shown here is derived from an EMBL/GenBank/DDBJ whole genome shotgun (WGS) entry which is preliminary data.</text>
</comment>
<dbReference type="InterPro" id="IPR001878">
    <property type="entry name" value="Znf_CCHC"/>
</dbReference>
<keyword evidence="2" id="KW-0479">Metal-binding</keyword>
<organism evidence="5 6">
    <name type="scientific">Mycena belliarum</name>
    <dbReference type="NCBI Taxonomy" id="1033014"/>
    <lineage>
        <taxon>Eukaryota</taxon>
        <taxon>Fungi</taxon>
        <taxon>Dikarya</taxon>
        <taxon>Basidiomycota</taxon>
        <taxon>Agaricomycotina</taxon>
        <taxon>Agaricomycetes</taxon>
        <taxon>Agaricomycetidae</taxon>
        <taxon>Agaricales</taxon>
        <taxon>Marasmiineae</taxon>
        <taxon>Mycenaceae</taxon>
        <taxon>Mycena</taxon>
    </lineage>
</organism>
<feature type="region of interest" description="Disordered" evidence="3">
    <location>
        <begin position="84"/>
        <end position="125"/>
    </location>
</feature>
<dbReference type="PROSITE" id="PS50158">
    <property type="entry name" value="ZF_CCHC"/>
    <property type="match status" value="1"/>
</dbReference>
<protein>
    <recommendedName>
        <fullName evidence="4">CCHC-type domain-containing protein</fullName>
    </recommendedName>
</protein>
<keyword evidence="2" id="KW-0862">Zinc</keyword>
<name>A0AAD6XNR6_9AGAR</name>
<accession>A0AAD6XNR6</accession>
<dbReference type="Pfam" id="PF00098">
    <property type="entry name" value="zf-CCHC"/>
    <property type="match status" value="1"/>
</dbReference>
<dbReference type="GO" id="GO:0003676">
    <property type="term" value="F:nucleic acid binding"/>
    <property type="evidence" value="ECO:0007669"/>
    <property type="project" value="InterPro"/>
</dbReference>
<reference evidence="5" key="1">
    <citation type="submission" date="2023-03" db="EMBL/GenBank/DDBJ databases">
        <title>Massive genome expansion in bonnet fungi (Mycena s.s.) driven by repeated elements and novel gene families across ecological guilds.</title>
        <authorList>
            <consortium name="Lawrence Berkeley National Laboratory"/>
            <person name="Harder C.B."/>
            <person name="Miyauchi S."/>
            <person name="Viragh M."/>
            <person name="Kuo A."/>
            <person name="Thoen E."/>
            <person name="Andreopoulos B."/>
            <person name="Lu D."/>
            <person name="Skrede I."/>
            <person name="Drula E."/>
            <person name="Henrissat B."/>
            <person name="Morin E."/>
            <person name="Kohler A."/>
            <person name="Barry K."/>
            <person name="LaButti K."/>
            <person name="Morin E."/>
            <person name="Salamov A."/>
            <person name="Lipzen A."/>
            <person name="Mereny Z."/>
            <person name="Hegedus B."/>
            <person name="Baldrian P."/>
            <person name="Stursova M."/>
            <person name="Weitz H."/>
            <person name="Taylor A."/>
            <person name="Grigoriev I.V."/>
            <person name="Nagy L.G."/>
            <person name="Martin F."/>
            <person name="Kauserud H."/>
        </authorList>
    </citation>
    <scope>NUCLEOTIDE SEQUENCE</scope>
    <source>
        <strain evidence="5">CBHHK173m</strain>
    </source>
</reference>
<keyword evidence="6" id="KW-1185">Reference proteome</keyword>
<evidence type="ECO:0000256" key="2">
    <source>
        <dbReference type="PROSITE-ProRule" id="PRU00047"/>
    </source>
</evidence>
<dbReference type="Pfam" id="PF14223">
    <property type="entry name" value="Retrotran_gag_2"/>
    <property type="match status" value="1"/>
</dbReference>
<dbReference type="AlphaFoldDB" id="A0AAD6XNR6"/>
<evidence type="ECO:0000313" key="5">
    <source>
        <dbReference type="EMBL" id="KAJ7087640.1"/>
    </source>
</evidence>
<dbReference type="SUPFAM" id="SSF57756">
    <property type="entry name" value="Retrovirus zinc finger-like domains"/>
    <property type="match status" value="1"/>
</dbReference>
<dbReference type="GO" id="GO:0008270">
    <property type="term" value="F:zinc ion binding"/>
    <property type="evidence" value="ECO:0007669"/>
    <property type="project" value="UniProtKB-KW"/>
</dbReference>
<evidence type="ECO:0000259" key="4">
    <source>
        <dbReference type="PROSITE" id="PS50158"/>
    </source>
</evidence>
<evidence type="ECO:0000256" key="1">
    <source>
        <dbReference type="ARBA" id="ARBA00022664"/>
    </source>
</evidence>
<keyword evidence="1" id="KW-0507">mRNA processing</keyword>
<sequence>MRRRFFALQKRDDQSILSWIAEVRHSAYLLEQAGYALTDVDKVLALTQGLPASYSTFLVTLDTLAAPTFETVVVRLLNEETRQKYSPPLAPAPPAPASSSSSSDTKSENDENDAMQAHAAHKVRAKSSKVKCHRCGGIGHLRAQCPSSSHLDTPNDNRHVVATADFSDDDSDSEINIAF</sequence>
<dbReference type="InterPro" id="IPR036875">
    <property type="entry name" value="Znf_CCHC_sf"/>
</dbReference>
<dbReference type="GO" id="GO:0006397">
    <property type="term" value="P:mRNA processing"/>
    <property type="evidence" value="ECO:0007669"/>
    <property type="project" value="UniProtKB-KW"/>
</dbReference>
<keyword evidence="2" id="KW-0863">Zinc-finger</keyword>
<evidence type="ECO:0000256" key="3">
    <source>
        <dbReference type="SAM" id="MobiDB-lite"/>
    </source>
</evidence>